<keyword evidence="2" id="KW-0812">Transmembrane</keyword>
<keyword evidence="2" id="KW-1133">Transmembrane helix</keyword>
<gene>
    <name evidence="3" type="ORF">E1298_31295</name>
</gene>
<dbReference type="OrthoDB" id="4333663at2"/>
<evidence type="ECO:0000313" key="3">
    <source>
        <dbReference type="EMBL" id="TDD75799.1"/>
    </source>
</evidence>
<feature type="compositionally biased region" description="Low complexity" evidence="1">
    <location>
        <begin position="274"/>
        <end position="288"/>
    </location>
</feature>
<dbReference type="Proteomes" id="UP000294513">
    <property type="component" value="Unassembled WGS sequence"/>
</dbReference>
<name>A0A4R5AV44_9ACTN</name>
<dbReference type="AlphaFoldDB" id="A0A4R5AV44"/>
<evidence type="ECO:0000313" key="4">
    <source>
        <dbReference type="Proteomes" id="UP000294513"/>
    </source>
</evidence>
<proteinExistence type="predicted"/>
<evidence type="ECO:0000256" key="2">
    <source>
        <dbReference type="SAM" id="Phobius"/>
    </source>
</evidence>
<feature type="region of interest" description="Disordered" evidence="1">
    <location>
        <begin position="232"/>
        <end position="302"/>
    </location>
</feature>
<dbReference type="RefSeq" id="WP_131899659.1">
    <property type="nucleotide sequence ID" value="NZ_SMKU01000219.1"/>
</dbReference>
<evidence type="ECO:0000256" key="1">
    <source>
        <dbReference type="SAM" id="MobiDB-lite"/>
    </source>
</evidence>
<dbReference type="EMBL" id="SMKU01000219">
    <property type="protein sequence ID" value="TDD75799.1"/>
    <property type="molecule type" value="Genomic_DNA"/>
</dbReference>
<feature type="transmembrane region" description="Helical" evidence="2">
    <location>
        <begin position="66"/>
        <end position="89"/>
    </location>
</feature>
<reference evidence="3 4" key="1">
    <citation type="submission" date="2019-03" db="EMBL/GenBank/DDBJ databases">
        <title>Draft genome sequences of novel Actinobacteria.</title>
        <authorList>
            <person name="Sahin N."/>
            <person name="Ay H."/>
            <person name="Saygin H."/>
        </authorList>
    </citation>
    <scope>NUCLEOTIDE SEQUENCE [LARGE SCALE GENOMIC DNA]</scope>
    <source>
        <strain evidence="3 4">H3C3</strain>
    </source>
</reference>
<dbReference type="Pfam" id="PF10935">
    <property type="entry name" value="DUF2637"/>
    <property type="match status" value="1"/>
</dbReference>
<feature type="compositionally biased region" description="Basic and acidic residues" evidence="1">
    <location>
        <begin position="256"/>
        <end position="265"/>
    </location>
</feature>
<sequence length="380" mass="40914">MTDSLATPPPSFGNPAPPPDARGRALSGNEFTAVAVVAACVAVLGLLGFVNSFAAVEQAARPSFDWFAWTVPLGIDLGIAIFAALDIVLARLDMRVRWLRLIPWTLTAATVYLNVAEETTAFGAVAHAVLPCLWVLAVEIGSHVVRIRAGIEAGTRMDGIRTSRWFLAPWPTLKLWRRMVLWEIRSYPEALGRERDRVLALTDLQDTYGRWAWRRNAPRRVRALYRLGELAPAAGTGGPTAAPDRPTIEAGSSADTRPERSETVRRTAPKTAPKTARGRSGSTSGTRSRTGRGRKARSVPDVDDLMPLGWHIAANLAEQGQALTRDALRAELRKAGSGAGNERVGALLARLKTEAPTDPIAQTSGPELATVNAAKGDDAR</sequence>
<comment type="caution">
    <text evidence="3">The sequence shown here is derived from an EMBL/GenBank/DDBJ whole genome shotgun (WGS) entry which is preliminary data.</text>
</comment>
<organism evidence="3 4">
    <name type="scientific">Actinomadura rubrisoli</name>
    <dbReference type="NCBI Taxonomy" id="2530368"/>
    <lineage>
        <taxon>Bacteria</taxon>
        <taxon>Bacillati</taxon>
        <taxon>Actinomycetota</taxon>
        <taxon>Actinomycetes</taxon>
        <taxon>Streptosporangiales</taxon>
        <taxon>Thermomonosporaceae</taxon>
        <taxon>Actinomadura</taxon>
    </lineage>
</organism>
<protein>
    <submittedName>
        <fullName evidence="3">DUF2637 domain-containing protein</fullName>
    </submittedName>
</protein>
<feature type="compositionally biased region" description="Low complexity" evidence="1">
    <location>
        <begin position="232"/>
        <end position="243"/>
    </location>
</feature>
<feature type="transmembrane region" description="Helical" evidence="2">
    <location>
        <begin position="31"/>
        <end position="54"/>
    </location>
</feature>
<keyword evidence="2" id="KW-0472">Membrane</keyword>
<feature type="region of interest" description="Disordered" evidence="1">
    <location>
        <begin position="355"/>
        <end position="380"/>
    </location>
</feature>
<dbReference type="InterPro" id="IPR021235">
    <property type="entry name" value="DUF2637"/>
</dbReference>
<accession>A0A4R5AV44</accession>
<keyword evidence="4" id="KW-1185">Reference proteome</keyword>